<protein>
    <submittedName>
        <fullName evidence="2">Glucokinase</fullName>
        <ecNumber evidence="2">2.7.1.2</ecNumber>
    </submittedName>
</protein>
<dbReference type="PANTHER" id="PTHR18964">
    <property type="entry name" value="ROK (REPRESSOR, ORF, KINASE) FAMILY"/>
    <property type="match status" value="1"/>
</dbReference>
<dbReference type="GO" id="GO:0004340">
    <property type="term" value="F:glucokinase activity"/>
    <property type="evidence" value="ECO:0007669"/>
    <property type="project" value="UniProtKB-EC"/>
</dbReference>
<evidence type="ECO:0000313" key="3">
    <source>
        <dbReference type="Proteomes" id="UP000318741"/>
    </source>
</evidence>
<keyword evidence="3" id="KW-1185">Reference proteome</keyword>
<organism evidence="2 3">
    <name type="scientific">Alienimonas californiensis</name>
    <dbReference type="NCBI Taxonomy" id="2527989"/>
    <lineage>
        <taxon>Bacteria</taxon>
        <taxon>Pseudomonadati</taxon>
        <taxon>Planctomycetota</taxon>
        <taxon>Planctomycetia</taxon>
        <taxon>Planctomycetales</taxon>
        <taxon>Planctomycetaceae</taxon>
        <taxon>Alienimonas</taxon>
    </lineage>
</organism>
<comment type="similarity">
    <text evidence="1">Belongs to the ROK (NagC/XylR) family.</text>
</comment>
<keyword evidence="2" id="KW-0418">Kinase</keyword>
<dbReference type="SUPFAM" id="SSF53067">
    <property type="entry name" value="Actin-like ATPase domain"/>
    <property type="match status" value="1"/>
</dbReference>
<gene>
    <name evidence="2" type="primary">glcK</name>
    <name evidence="2" type="ORF">CA12_42970</name>
</gene>
<keyword evidence="2" id="KW-0808">Transferase</keyword>
<dbReference type="Pfam" id="PF00480">
    <property type="entry name" value="ROK"/>
    <property type="match status" value="1"/>
</dbReference>
<proteinExistence type="inferred from homology"/>
<dbReference type="OrthoDB" id="9795247at2"/>
<evidence type="ECO:0000313" key="2">
    <source>
        <dbReference type="EMBL" id="QDT18156.1"/>
    </source>
</evidence>
<dbReference type="PANTHER" id="PTHR18964:SF149">
    <property type="entry name" value="BIFUNCTIONAL UDP-N-ACETYLGLUCOSAMINE 2-EPIMERASE_N-ACETYLMANNOSAMINE KINASE"/>
    <property type="match status" value="1"/>
</dbReference>
<sequence>MPLSGQTTPGGPPLLGIDVGGTNIKAAVVDAGGVVRGHGSVPTEQELGPGAGLDRIEAAANAALEDAGVGLWDVAAVGLATPGPMNLKAGTLLCPSNLPGWQNWAIREAVEARFSKPTTLQNDANAAAYGEYWSGAGRDADSLVLWTLGTGIGCGIILRDAVIEGEHSHGSECGHIIIDCRPDARVHPGTGMRGTLEAYCGARGVIARARDALNVDRGQSAMHERLAGGAKLTPKLICEVAAEGDELALGILTETAQLLGVGTVSILHTIDPDCVLLAGAMTFGGPGTTTGDLFLDTLRLEVKRRAFPTVAEHLDVSFAGLGADAGVVGAAGCARRAFAG</sequence>
<dbReference type="Proteomes" id="UP000318741">
    <property type="component" value="Chromosome"/>
</dbReference>
<dbReference type="EMBL" id="CP036265">
    <property type="protein sequence ID" value="QDT18156.1"/>
    <property type="molecule type" value="Genomic_DNA"/>
</dbReference>
<dbReference type="Gene3D" id="3.30.420.40">
    <property type="match status" value="2"/>
</dbReference>
<dbReference type="RefSeq" id="WP_145361122.1">
    <property type="nucleotide sequence ID" value="NZ_CP036265.1"/>
</dbReference>
<reference evidence="2 3" key="1">
    <citation type="submission" date="2019-02" db="EMBL/GenBank/DDBJ databases">
        <title>Deep-cultivation of Planctomycetes and their phenomic and genomic characterization uncovers novel biology.</title>
        <authorList>
            <person name="Wiegand S."/>
            <person name="Jogler M."/>
            <person name="Boedeker C."/>
            <person name="Pinto D."/>
            <person name="Vollmers J."/>
            <person name="Rivas-Marin E."/>
            <person name="Kohn T."/>
            <person name="Peeters S.H."/>
            <person name="Heuer A."/>
            <person name="Rast P."/>
            <person name="Oberbeckmann S."/>
            <person name="Bunk B."/>
            <person name="Jeske O."/>
            <person name="Meyerdierks A."/>
            <person name="Storesund J.E."/>
            <person name="Kallscheuer N."/>
            <person name="Luecker S."/>
            <person name="Lage O.M."/>
            <person name="Pohl T."/>
            <person name="Merkel B.J."/>
            <person name="Hornburger P."/>
            <person name="Mueller R.-W."/>
            <person name="Bruemmer F."/>
            <person name="Labrenz M."/>
            <person name="Spormann A.M."/>
            <person name="Op den Camp H."/>
            <person name="Overmann J."/>
            <person name="Amann R."/>
            <person name="Jetten M.S.M."/>
            <person name="Mascher T."/>
            <person name="Medema M.H."/>
            <person name="Devos D.P."/>
            <person name="Kaster A.-K."/>
            <person name="Ovreas L."/>
            <person name="Rohde M."/>
            <person name="Galperin M.Y."/>
            <person name="Jogler C."/>
        </authorList>
    </citation>
    <scope>NUCLEOTIDE SEQUENCE [LARGE SCALE GENOMIC DNA]</scope>
    <source>
        <strain evidence="2 3">CA12</strain>
    </source>
</reference>
<dbReference type="InterPro" id="IPR000600">
    <property type="entry name" value="ROK"/>
</dbReference>
<name>A0A517PFK1_9PLAN</name>
<dbReference type="KEGG" id="acaf:CA12_42970"/>
<dbReference type="AlphaFoldDB" id="A0A517PFK1"/>
<evidence type="ECO:0000256" key="1">
    <source>
        <dbReference type="ARBA" id="ARBA00006479"/>
    </source>
</evidence>
<dbReference type="InterPro" id="IPR043129">
    <property type="entry name" value="ATPase_NBD"/>
</dbReference>
<dbReference type="EC" id="2.7.1.2" evidence="2"/>
<accession>A0A517PFK1</accession>